<name>A0A9K3CTP2_9EUKA</name>
<comment type="caution">
    <text evidence="1">The sequence shown here is derived from an EMBL/GenBank/DDBJ whole genome shotgun (WGS) entry which is preliminary data.</text>
</comment>
<evidence type="ECO:0000313" key="1">
    <source>
        <dbReference type="EMBL" id="GIQ82103.1"/>
    </source>
</evidence>
<proteinExistence type="predicted"/>
<dbReference type="Proteomes" id="UP000265618">
    <property type="component" value="Unassembled WGS sequence"/>
</dbReference>
<reference evidence="1 2" key="1">
    <citation type="journal article" date="2018" name="PLoS ONE">
        <title>The draft genome of Kipferlia bialata reveals reductive genome evolution in fornicate parasites.</title>
        <authorList>
            <person name="Tanifuji G."/>
            <person name="Takabayashi S."/>
            <person name="Kume K."/>
            <person name="Takagi M."/>
            <person name="Nakayama T."/>
            <person name="Kamikawa R."/>
            <person name="Inagaki Y."/>
            <person name="Hashimoto T."/>
        </authorList>
    </citation>
    <scope>NUCLEOTIDE SEQUENCE [LARGE SCALE GENOMIC DNA]</scope>
    <source>
        <strain evidence="1">NY0173</strain>
    </source>
</reference>
<dbReference type="EMBL" id="BDIP01000592">
    <property type="protein sequence ID" value="GIQ82103.1"/>
    <property type="molecule type" value="Genomic_DNA"/>
</dbReference>
<keyword evidence="2" id="KW-1185">Reference proteome</keyword>
<gene>
    <name evidence="1" type="ORF">KIPB_003186</name>
</gene>
<dbReference type="AlphaFoldDB" id="A0A9K3CTP2"/>
<evidence type="ECO:0000313" key="2">
    <source>
        <dbReference type="Proteomes" id="UP000265618"/>
    </source>
</evidence>
<organism evidence="1 2">
    <name type="scientific">Kipferlia bialata</name>
    <dbReference type="NCBI Taxonomy" id="797122"/>
    <lineage>
        <taxon>Eukaryota</taxon>
        <taxon>Metamonada</taxon>
        <taxon>Carpediemonas-like organisms</taxon>
        <taxon>Kipferlia</taxon>
    </lineage>
</organism>
<accession>A0A9K3CTP2</accession>
<sequence length="149" mass="16418">MPEAYVHTWLSTLGFGFGAVQSCHDVIMIRDDLFVCVKSKGSRSHHGSLVLWFETEEGTPCTYSEWISSGRSVTQPVKVESDLIRKAGKQGRPKHAKSGGVCIRFVYQGSDHYSSATITNHLVRVRDVTLNIVPLTALTLSTLPPECTP</sequence>
<protein>
    <submittedName>
        <fullName evidence="1">Uncharacterized protein</fullName>
    </submittedName>
</protein>